<dbReference type="InterPro" id="IPR020449">
    <property type="entry name" value="Tscrpt_reg_AraC-type_HTH"/>
</dbReference>
<dbReference type="InterPro" id="IPR003313">
    <property type="entry name" value="AraC-bd"/>
</dbReference>
<dbReference type="PANTHER" id="PTHR43280:SF30">
    <property type="entry name" value="MMSAB OPERON REGULATORY PROTEIN"/>
    <property type="match status" value="1"/>
</dbReference>
<reference evidence="5 6" key="1">
    <citation type="submission" date="2016-09" db="EMBL/GenBank/DDBJ databases">
        <authorList>
            <person name="Capua I."/>
            <person name="De Benedictis P."/>
            <person name="Joannis T."/>
            <person name="Lombin L.H."/>
            <person name="Cattoli G."/>
        </authorList>
    </citation>
    <scope>NUCLEOTIDE SEQUENCE [LARGE SCALE GENOMIC DNA]</scope>
    <source>
        <strain evidence="5 6">GluBS11</strain>
    </source>
</reference>
<dbReference type="AlphaFoldDB" id="A0A1D3TZ20"/>
<evidence type="ECO:0000313" key="5">
    <source>
        <dbReference type="EMBL" id="SCP99758.1"/>
    </source>
</evidence>
<dbReference type="OrthoDB" id="9813413at2"/>
<dbReference type="PRINTS" id="PR00032">
    <property type="entry name" value="HTHARAC"/>
</dbReference>
<keyword evidence="2 5" id="KW-0238">DNA-binding</keyword>
<accession>A0A1D3TZ20</accession>
<dbReference type="PROSITE" id="PS01124">
    <property type="entry name" value="HTH_ARAC_FAMILY_2"/>
    <property type="match status" value="1"/>
</dbReference>
<dbReference type="SMART" id="SM00342">
    <property type="entry name" value="HTH_ARAC"/>
    <property type="match status" value="1"/>
</dbReference>
<keyword evidence="1" id="KW-0805">Transcription regulation</keyword>
<dbReference type="GO" id="GO:0043565">
    <property type="term" value="F:sequence-specific DNA binding"/>
    <property type="evidence" value="ECO:0007669"/>
    <property type="project" value="InterPro"/>
</dbReference>
<organism evidence="5 6">
    <name type="scientific">Anaerobium acetethylicum</name>
    <dbReference type="NCBI Taxonomy" id="1619234"/>
    <lineage>
        <taxon>Bacteria</taxon>
        <taxon>Bacillati</taxon>
        <taxon>Bacillota</taxon>
        <taxon>Clostridia</taxon>
        <taxon>Lachnospirales</taxon>
        <taxon>Lachnospiraceae</taxon>
        <taxon>Anaerobium</taxon>
    </lineage>
</organism>
<proteinExistence type="predicted"/>
<dbReference type="Pfam" id="PF02311">
    <property type="entry name" value="AraC_binding"/>
    <property type="match status" value="1"/>
</dbReference>
<dbReference type="SUPFAM" id="SSF51215">
    <property type="entry name" value="Regulatory protein AraC"/>
    <property type="match status" value="1"/>
</dbReference>
<dbReference type="Gene3D" id="1.10.10.60">
    <property type="entry name" value="Homeodomain-like"/>
    <property type="match status" value="2"/>
</dbReference>
<evidence type="ECO:0000256" key="1">
    <source>
        <dbReference type="ARBA" id="ARBA00023015"/>
    </source>
</evidence>
<dbReference type="SUPFAM" id="SSF46689">
    <property type="entry name" value="Homeodomain-like"/>
    <property type="match status" value="2"/>
</dbReference>
<dbReference type="InterPro" id="IPR037923">
    <property type="entry name" value="HTH-like"/>
</dbReference>
<dbReference type="STRING" id="1619234.SAMN05421730_10575"/>
<dbReference type="EMBL" id="FMKA01000057">
    <property type="protein sequence ID" value="SCP99758.1"/>
    <property type="molecule type" value="Genomic_DNA"/>
</dbReference>
<dbReference type="GO" id="GO:0003700">
    <property type="term" value="F:DNA-binding transcription factor activity"/>
    <property type="evidence" value="ECO:0007669"/>
    <property type="project" value="InterPro"/>
</dbReference>
<name>A0A1D3TZ20_9FIRM</name>
<dbReference type="Proteomes" id="UP000199315">
    <property type="component" value="Unassembled WGS sequence"/>
</dbReference>
<dbReference type="PROSITE" id="PS00041">
    <property type="entry name" value="HTH_ARAC_FAMILY_1"/>
    <property type="match status" value="1"/>
</dbReference>
<dbReference type="InterPro" id="IPR018062">
    <property type="entry name" value="HTH_AraC-typ_CS"/>
</dbReference>
<evidence type="ECO:0000256" key="2">
    <source>
        <dbReference type="ARBA" id="ARBA00023125"/>
    </source>
</evidence>
<evidence type="ECO:0000259" key="4">
    <source>
        <dbReference type="PROSITE" id="PS01124"/>
    </source>
</evidence>
<protein>
    <submittedName>
        <fullName evidence="5">AraC-type DNA-binding protein</fullName>
    </submittedName>
</protein>
<dbReference type="CDD" id="cd06986">
    <property type="entry name" value="cupin_MmsR-like_N"/>
    <property type="match status" value="1"/>
</dbReference>
<sequence length="315" mass="36394">MEIRVTKEITKEHDSMVMKVFPPENLNREMHFPENNIADLQTIYQGPSPYHLDYCGYEHCRSGYSFGPYIRSSYLLHIVIHGKGTYCVDGKTYSISKGQLFLISPGITTTYQADIEEPWGYYWIGFSGYQATYILKQMGFTEAMPVISMNDLSPLIECIERMFLSDKITFANELQRTSELLTFFTHVINSRPQNQLTARHSKSEYAEMAMRYISNNFSRKIQISELADHIGVDRSYLSKSFHTEYQMSPQEYLVRLRMQQAATLLENPDHPISYIAMKCGYPNALAFTKIFRQRMGCSPSQYRLNMNSVESPSAP</sequence>
<dbReference type="InterPro" id="IPR018060">
    <property type="entry name" value="HTH_AraC"/>
</dbReference>
<dbReference type="InterPro" id="IPR009057">
    <property type="entry name" value="Homeodomain-like_sf"/>
</dbReference>
<keyword evidence="6" id="KW-1185">Reference proteome</keyword>
<dbReference type="RefSeq" id="WP_091237019.1">
    <property type="nucleotide sequence ID" value="NZ_FMKA01000057.1"/>
</dbReference>
<feature type="domain" description="HTH araC/xylS-type" evidence="4">
    <location>
        <begin position="207"/>
        <end position="305"/>
    </location>
</feature>
<evidence type="ECO:0000256" key="3">
    <source>
        <dbReference type="ARBA" id="ARBA00023163"/>
    </source>
</evidence>
<keyword evidence="3" id="KW-0804">Transcription</keyword>
<dbReference type="PANTHER" id="PTHR43280">
    <property type="entry name" value="ARAC-FAMILY TRANSCRIPTIONAL REGULATOR"/>
    <property type="match status" value="1"/>
</dbReference>
<dbReference type="Pfam" id="PF12833">
    <property type="entry name" value="HTH_18"/>
    <property type="match status" value="1"/>
</dbReference>
<gene>
    <name evidence="5" type="ORF">SAMN05421730_10575</name>
</gene>
<dbReference type="Gene3D" id="2.60.120.280">
    <property type="entry name" value="Regulatory protein AraC"/>
    <property type="match status" value="1"/>
</dbReference>
<evidence type="ECO:0000313" key="6">
    <source>
        <dbReference type="Proteomes" id="UP000199315"/>
    </source>
</evidence>